<evidence type="ECO:0000256" key="3">
    <source>
        <dbReference type="ARBA" id="ARBA00022729"/>
    </source>
</evidence>
<organism evidence="8 9">
    <name type="scientific">Rotaria magnacalcarata</name>
    <dbReference type="NCBI Taxonomy" id="392030"/>
    <lineage>
        <taxon>Eukaryota</taxon>
        <taxon>Metazoa</taxon>
        <taxon>Spiralia</taxon>
        <taxon>Gnathifera</taxon>
        <taxon>Rotifera</taxon>
        <taxon>Eurotatoria</taxon>
        <taxon>Bdelloidea</taxon>
        <taxon>Philodinida</taxon>
        <taxon>Philodinidae</taxon>
        <taxon>Rotaria</taxon>
    </lineage>
</organism>
<dbReference type="InterPro" id="IPR045811">
    <property type="entry name" value="MTP_lip-bd"/>
</dbReference>
<keyword evidence="2" id="KW-0813">Transport</keyword>
<comment type="caution">
    <text evidence="5">Lacks conserved residue(s) required for the propagation of feature annotation.</text>
</comment>
<dbReference type="InterPro" id="IPR015819">
    <property type="entry name" value="Lipid_transp_b-sht_shell"/>
</dbReference>
<dbReference type="SMART" id="SM00638">
    <property type="entry name" value="LPD_N"/>
    <property type="match status" value="1"/>
</dbReference>
<evidence type="ECO:0000256" key="2">
    <source>
        <dbReference type="ARBA" id="ARBA00022448"/>
    </source>
</evidence>
<evidence type="ECO:0000313" key="8">
    <source>
        <dbReference type="EMBL" id="CAF1970082.1"/>
    </source>
</evidence>
<dbReference type="Gene3D" id="2.30.230.10">
    <property type="entry name" value="Lipovitellin, beta-sheet shell regions, chain A"/>
    <property type="match status" value="1"/>
</dbReference>
<dbReference type="InterPro" id="IPR039988">
    <property type="entry name" value="MTTP"/>
</dbReference>
<name>A0A816M0N1_9BILA</name>
<keyword evidence="3 6" id="KW-0732">Signal</keyword>
<proteinExistence type="predicted"/>
<keyword evidence="4" id="KW-0256">Endoplasmic reticulum</keyword>
<sequence>MTSFIILCFLLFLPAYSLDTEKPKENVTNSYEFQSNIDYIYHYATDVHMDHKIWAGPEESHTKRNSDAAFHLYARINLTSVWHGADEKQHLLKLELSEARFVNRTHSHSMIDCLALSTLTRYPSMFMWDQGIVSLSYFNENDNLAAINLKKGIISLFQYKQDNKTEADTLGKCNTEYRIYEDRLVKDKTDCSNVQYSDEYSSAKQAFNYSMDFQSTCVYQFENGTIKSASCSDMAFPRLVIPEVAGFRIMSRLSVDLIDKTDNDKHQVFSSSDAALKSILSITSDQYHPLETEKQNHPCDDYCERYEEFIRDHSKDLARLAVGNRTASDAFLHLIALTKRQGEPMLNKVLEKASKTIKFTIIEAFVSAQTPASLNAVLKSFDSSKNKGELAEVFLMASAFAPRPSELLLEKVLERLPKFASMDNLIEQSAYLALGAIVNRLFDANKKSAAIEKYTTLLHNTKKKSLVYLSLYNAKVELYESMIVDEIRRCNDTAVCWLALNALSQYNPEKFSKEIIDILRSIYHEQAGRPKTNLQIRQICGQLLLRTDISIGDLINLILSSFDKTNHQLGVYMWRLISSTAEHNELLFRKMKYISAGGLIDMTYDSIAYKGQSDFYRRPFVETFGFGVYYTVSQLMSRLGALRESDFDLHIQQHEKNEKFNLLSFGVSASGLEAYVSDDGKASDTEDENLQAELRISLLNMQLRPVVLFNGVTGLMSAVWSAPSELTSAFKSNVMVHDLSRYIHLHNGFIVHYEAQSAASLDLSGMASISLWNKNSHSVIRISSGLSVHSHVDILNDFVITGINVTINTNAVVDYTTDVDYSEAPISVCMQMSVHPTKVYDHVENFYSLKRTKSLRWSANRARHVLGQDYKFTPKNDAMCRQIHLIK</sequence>
<evidence type="ECO:0000256" key="5">
    <source>
        <dbReference type="PROSITE-ProRule" id="PRU00557"/>
    </source>
</evidence>
<feature type="chain" id="PRO_5032743996" description="Vitellogenin domain-containing protein" evidence="6">
    <location>
        <begin position="18"/>
        <end position="887"/>
    </location>
</feature>
<feature type="domain" description="Vitellogenin" evidence="7">
    <location>
        <begin position="33"/>
        <end position="646"/>
    </location>
</feature>
<evidence type="ECO:0000256" key="6">
    <source>
        <dbReference type="SAM" id="SignalP"/>
    </source>
</evidence>
<dbReference type="AlphaFoldDB" id="A0A816M0N1"/>
<dbReference type="GO" id="GO:0008289">
    <property type="term" value="F:lipid binding"/>
    <property type="evidence" value="ECO:0007669"/>
    <property type="project" value="InterPro"/>
</dbReference>
<comment type="caution">
    <text evidence="8">The sequence shown here is derived from an EMBL/GenBank/DDBJ whole genome shotgun (WGS) entry which is preliminary data.</text>
</comment>
<dbReference type="InterPro" id="IPR001747">
    <property type="entry name" value="Vitellogenin_N"/>
</dbReference>
<accession>A0A816M0N1</accession>
<dbReference type="Pfam" id="PF01347">
    <property type="entry name" value="Vitellogenin_N"/>
    <property type="match status" value="1"/>
</dbReference>
<dbReference type="PANTHER" id="PTHR13024:SF0">
    <property type="entry name" value="MICROSOMAL TRIACYLGLYCEROL TRANSFER PROTEIN"/>
    <property type="match status" value="1"/>
</dbReference>
<dbReference type="EMBL" id="CAJNRE010002182">
    <property type="protein sequence ID" value="CAF1970082.1"/>
    <property type="molecule type" value="Genomic_DNA"/>
</dbReference>
<dbReference type="GO" id="GO:0016323">
    <property type="term" value="C:basolateral plasma membrane"/>
    <property type="evidence" value="ECO:0007669"/>
    <property type="project" value="TreeGrafter"/>
</dbReference>
<dbReference type="GO" id="GO:0005794">
    <property type="term" value="C:Golgi apparatus"/>
    <property type="evidence" value="ECO:0007669"/>
    <property type="project" value="TreeGrafter"/>
</dbReference>
<dbReference type="SUPFAM" id="SSF48431">
    <property type="entry name" value="Lipovitellin-phosvitin complex, superhelical domain"/>
    <property type="match status" value="1"/>
</dbReference>
<dbReference type="GO" id="GO:0005783">
    <property type="term" value="C:endoplasmic reticulum"/>
    <property type="evidence" value="ECO:0007669"/>
    <property type="project" value="UniProtKB-SubCell"/>
</dbReference>
<evidence type="ECO:0000313" key="9">
    <source>
        <dbReference type="Proteomes" id="UP000663824"/>
    </source>
</evidence>
<dbReference type="Proteomes" id="UP000663824">
    <property type="component" value="Unassembled WGS sequence"/>
</dbReference>
<dbReference type="InterPro" id="IPR011030">
    <property type="entry name" value="Lipovitellin_superhlx_dom"/>
</dbReference>
<reference evidence="8" key="1">
    <citation type="submission" date="2021-02" db="EMBL/GenBank/DDBJ databases">
        <authorList>
            <person name="Nowell W R."/>
        </authorList>
    </citation>
    <scope>NUCLEOTIDE SEQUENCE</scope>
</reference>
<dbReference type="SUPFAM" id="SSF56968">
    <property type="entry name" value="Lipovitellin-phosvitin complex, beta-sheet shell regions"/>
    <property type="match status" value="1"/>
</dbReference>
<feature type="signal peptide" evidence="6">
    <location>
        <begin position="1"/>
        <end position="17"/>
    </location>
</feature>
<gene>
    <name evidence="8" type="ORF">MBJ925_LOCUS6774</name>
</gene>
<dbReference type="Gene3D" id="1.25.10.20">
    <property type="entry name" value="Vitellinogen, superhelical"/>
    <property type="match status" value="1"/>
</dbReference>
<dbReference type="PANTHER" id="PTHR13024">
    <property type="entry name" value="MICROSOMAL TRIGLYCERIDE TRANSFER PROTEIN, LARGE SUBUNIT"/>
    <property type="match status" value="1"/>
</dbReference>
<dbReference type="GO" id="GO:0042157">
    <property type="term" value="P:lipoprotein metabolic process"/>
    <property type="evidence" value="ECO:0007669"/>
    <property type="project" value="TreeGrafter"/>
</dbReference>
<dbReference type="PROSITE" id="PS51211">
    <property type="entry name" value="VITELLOGENIN"/>
    <property type="match status" value="1"/>
</dbReference>
<dbReference type="InterPro" id="IPR015816">
    <property type="entry name" value="Vitellinogen_b-sht_N"/>
</dbReference>
<dbReference type="Pfam" id="PF19444">
    <property type="entry name" value="MTP_lip_bd"/>
    <property type="match status" value="1"/>
</dbReference>
<evidence type="ECO:0000256" key="4">
    <source>
        <dbReference type="ARBA" id="ARBA00022824"/>
    </source>
</evidence>
<comment type="subcellular location">
    <subcellularLocation>
        <location evidence="1">Endoplasmic reticulum</location>
    </subcellularLocation>
</comment>
<dbReference type="GO" id="GO:0005548">
    <property type="term" value="F:phospholipid transporter activity"/>
    <property type="evidence" value="ECO:0007669"/>
    <property type="project" value="InterPro"/>
</dbReference>
<evidence type="ECO:0000256" key="1">
    <source>
        <dbReference type="ARBA" id="ARBA00004240"/>
    </source>
</evidence>
<evidence type="ECO:0000259" key="7">
    <source>
        <dbReference type="PROSITE" id="PS51211"/>
    </source>
</evidence>
<protein>
    <recommendedName>
        <fullName evidence="7">Vitellogenin domain-containing protein</fullName>
    </recommendedName>
</protein>